<dbReference type="SUPFAM" id="SSF103473">
    <property type="entry name" value="MFS general substrate transporter"/>
    <property type="match status" value="1"/>
</dbReference>
<evidence type="ECO:0000256" key="8">
    <source>
        <dbReference type="SAM" id="Phobius"/>
    </source>
</evidence>
<dbReference type="PROSITE" id="PS50850">
    <property type="entry name" value="MFS"/>
    <property type="match status" value="1"/>
</dbReference>
<gene>
    <name evidence="10" type="ORF">KSF_043640</name>
</gene>
<dbReference type="PANTHER" id="PTHR42718:SF9">
    <property type="entry name" value="MAJOR FACILITATOR SUPERFAMILY MULTIDRUG TRANSPORTER MFSC"/>
    <property type="match status" value="1"/>
</dbReference>
<dbReference type="InterPro" id="IPR004638">
    <property type="entry name" value="EmrB-like"/>
</dbReference>
<feature type="transmembrane region" description="Helical" evidence="8">
    <location>
        <begin position="57"/>
        <end position="78"/>
    </location>
</feature>
<keyword evidence="11" id="KW-1185">Reference proteome</keyword>
<evidence type="ECO:0000256" key="4">
    <source>
        <dbReference type="ARBA" id="ARBA00022475"/>
    </source>
</evidence>
<evidence type="ECO:0000256" key="2">
    <source>
        <dbReference type="ARBA" id="ARBA00008537"/>
    </source>
</evidence>
<comment type="similarity">
    <text evidence="2">Belongs to the major facilitator superfamily. EmrB family.</text>
</comment>
<evidence type="ECO:0000259" key="9">
    <source>
        <dbReference type="PROSITE" id="PS50850"/>
    </source>
</evidence>
<feature type="transmembrane region" description="Helical" evidence="8">
    <location>
        <begin position="341"/>
        <end position="362"/>
    </location>
</feature>
<keyword evidence="4" id="KW-1003">Cell membrane</keyword>
<organism evidence="10 11">
    <name type="scientific">Reticulibacter mediterranei</name>
    <dbReference type="NCBI Taxonomy" id="2778369"/>
    <lineage>
        <taxon>Bacteria</taxon>
        <taxon>Bacillati</taxon>
        <taxon>Chloroflexota</taxon>
        <taxon>Ktedonobacteria</taxon>
        <taxon>Ktedonobacterales</taxon>
        <taxon>Reticulibacteraceae</taxon>
        <taxon>Reticulibacter</taxon>
    </lineage>
</organism>
<dbReference type="Pfam" id="PF07690">
    <property type="entry name" value="MFS_1"/>
    <property type="match status" value="2"/>
</dbReference>
<feature type="transmembrane region" description="Helical" evidence="8">
    <location>
        <begin position="368"/>
        <end position="387"/>
    </location>
</feature>
<dbReference type="AlphaFoldDB" id="A0A8J3IGT5"/>
<dbReference type="InterPro" id="IPR036259">
    <property type="entry name" value="MFS_trans_sf"/>
</dbReference>
<dbReference type="Gene3D" id="1.20.1250.20">
    <property type="entry name" value="MFS general substrate transporter like domains"/>
    <property type="match status" value="1"/>
</dbReference>
<feature type="transmembrane region" description="Helical" evidence="8">
    <location>
        <begin position="464"/>
        <end position="482"/>
    </location>
</feature>
<dbReference type="Proteomes" id="UP000597444">
    <property type="component" value="Unassembled WGS sequence"/>
</dbReference>
<evidence type="ECO:0000256" key="1">
    <source>
        <dbReference type="ARBA" id="ARBA00004651"/>
    </source>
</evidence>
<sequence length="504" mass="54534">MQLLTADSKSSRLPYKWIVVLVVIFGSFMSILDQTVINNALPRLQSAFATDLNNLQWVITAYTLAQGVITPTTAFFANRLGTKRFYVIALAFFTLGSALCGLAWNLPTLIVFRVVQAIGGATLFPLAITLLFYEFPPHQRGLATGIVSISALMAPAIGPTFGGYIVTYAEWPLIFYINVPIGIIAIVMALLLLRERRSEERMQFDLPGFLLAAIGLAAILYALSSATTSGWNNSLVLVTLIGGLCSLALFVVVELRIANRGKQPLVDLRLFANGPFLSSNIANALITFGFFGSLILAPIYMQDLRGLNAFQSGLFTLPLALASVLAAIVGGRMVDRFEPRVVLFPGLLLMGLSTWQLAAATLTTSYPWLLLVFAVRGLGLGCLLQPLTVSALSTVERQQYTQASSLNTVIRFVFTSLGIAVLATLVQSRAAVHISNLAQQLKSGTHGALLQVHQQGLTLAVQDAFWLSLVAFVLAFIAVCFIRVQKATPQQQGELSEQAVQQHA</sequence>
<evidence type="ECO:0000313" key="11">
    <source>
        <dbReference type="Proteomes" id="UP000597444"/>
    </source>
</evidence>
<evidence type="ECO:0000256" key="5">
    <source>
        <dbReference type="ARBA" id="ARBA00022692"/>
    </source>
</evidence>
<evidence type="ECO:0000256" key="7">
    <source>
        <dbReference type="ARBA" id="ARBA00023136"/>
    </source>
</evidence>
<dbReference type="NCBIfam" id="TIGR00711">
    <property type="entry name" value="efflux_EmrB"/>
    <property type="match status" value="1"/>
</dbReference>
<comment type="subcellular location">
    <subcellularLocation>
        <location evidence="1">Cell membrane</location>
        <topology evidence="1">Multi-pass membrane protein</topology>
    </subcellularLocation>
</comment>
<feature type="transmembrane region" description="Helical" evidence="8">
    <location>
        <begin position="173"/>
        <end position="192"/>
    </location>
</feature>
<feature type="transmembrane region" description="Helical" evidence="8">
    <location>
        <begin position="204"/>
        <end position="223"/>
    </location>
</feature>
<dbReference type="InterPro" id="IPR011701">
    <property type="entry name" value="MFS"/>
</dbReference>
<evidence type="ECO:0000313" key="10">
    <source>
        <dbReference type="EMBL" id="GHO94316.1"/>
    </source>
</evidence>
<keyword evidence="3" id="KW-0813">Transport</keyword>
<feature type="transmembrane region" description="Helical" evidence="8">
    <location>
        <begin position="235"/>
        <end position="255"/>
    </location>
</feature>
<keyword evidence="6 8" id="KW-1133">Transmembrane helix</keyword>
<feature type="transmembrane region" description="Helical" evidence="8">
    <location>
        <begin position="145"/>
        <end position="167"/>
    </location>
</feature>
<protein>
    <submittedName>
        <fullName evidence="10">MFS transporter</fullName>
    </submittedName>
</protein>
<feature type="domain" description="Major facilitator superfamily (MFS) profile" evidence="9">
    <location>
        <begin position="19"/>
        <end position="487"/>
    </location>
</feature>
<evidence type="ECO:0000256" key="3">
    <source>
        <dbReference type="ARBA" id="ARBA00022448"/>
    </source>
</evidence>
<name>A0A8J3IGT5_9CHLR</name>
<dbReference type="EMBL" id="BNJK01000001">
    <property type="protein sequence ID" value="GHO94316.1"/>
    <property type="molecule type" value="Genomic_DNA"/>
</dbReference>
<reference evidence="10" key="1">
    <citation type="submission" date="2020-10" db="EMBL/GenBank/DDBJ databases">
        <title>Taxonomic study of unclassified bacteria belonging to the class Ktedonobacteria.</title>
        <authorList>
            <person name="Yabe S."/>
            <person name="Wang C.M."/>
            <person name="Zheng Y."/>
            <person name="Sakai Y."/>
            <person name="Cavaletti L."/>
            <person name="Monciardini P."/>
            <person name="Donadio S."/>
        </authorList>
    </citation>
    <scope>NUCLEOTIDE SEQUENCE</scope>
    <source>
        <strain evidence="10">ID150040</strain>
    </source>
</reference>
<dbReference type="CDD" id="cd17503">
    <property type="entry name" value="MFS_LmrB_MDR_like"/>
    <property type="match status" value="1"/>
</dbReference>
<proteinExistence type="inferred from homology"/>
<dbReference type="Gene3D" id="1.20.1720.10">
    <property type="entry name" value="Multidrug resistance protein D"/>
    <property type="match status" value="1"/>
</dbReference>
<dbReference type="GO" id="GO:0022857">
    <property type="term" value="F:transmembrane transporter activity"/>
    <property type="evidence" value="ECO:0007669"/>
    <property type="project" value="InterPro"/>
</dbReference>
<keyword evidence="7 8" id="KW-0472">Membrane</keyword>
<feature type="transmembrane region" description="Helical" evidence="8">
    <location>
        <begin position="17"/>
        <end position="37"/>
    </location>
</feature>
<feature type="transmembrane region" description="Helical" evidence="8">
    <location>
        <begin position="408"/>
        <end position="426"/>
    </location>
</feature>
<keyword evidence="5 8" id="KW-0812">Transmembrane</keyword>
<dbReference type="PRINTS" id="PR01036">
    <property type="entry name" value="TCRTETB"/>
</dbReference>
<evidence type="ECO:0000256" key="6">
    <source>
        <dbReference type="ARBA" id="ARBA00022989"/>
    </source>
</evidence>
<dbReference type="RefSeq" id="WP_220205058.1">
    <property type="nucleotide sequence ID" value="NZ_BNJK01000001.1"/>
</dbReference>
<comment type="caution">
    <text evidence="10">The sequence shown here is derived from an EMBL/GenBank/DDBJ whole genome shotgun (WGS) entry which is preliminary data.</text>
</comment>
<accession>A0A8J3IGT5</accession>
<feature type="transmembrane region" description="Helical" evidence="8">
    <location>
        <begin position="110"/>
        <end position="133"/>
    </location>
</feature>
<dbReference type="InterPro" id="IPR020846">
    <property type="entry name" value="MFS_dom"/>
</dbReference>
<feature type="transmembrane region" description="Helical" evidence="8">
    <location>
        <begin position="85"/>
        <end position="104"/>
    </location>
</feature>
<dbReference type="GO" id="GO:0005886">
    <property type="term" value="C:plasma membrane"/>
    <property type="evidence" value="ECO:0007669"/>
    <property type="project" value="UniProtKB-SubCell"/>
</dbReference>
<feature type="transmembrane region" description="Helical" evidence="8">
    <location>
        <begin position="309"/>
        <end position="329"/>
    </location>
</feature>
<feature type="transmembrane region" description="Helical" evidence="8">
    <location>
        <begin position="276"/>
        <end position="297"/>
    </location>
</feature>
<dbReference type="PANTHER" id="PTHR42718">
    <property type="entry name" value="MAJOR FACILITATOR SUPERFAMILY MULTIDRUG TRANSPORTER MFSC"/>
    <property type="match status" value="1"/>
</dbReference>